<dbReference type="GO" id="GO:0008270">
    <property type="term" value="F:zinc ion binding"/>
    <property type="evidence" value="ECO:0007669"/>
    <property type="project" value="TreeGrafter"/>
</dbReference>
<dbReference type="GO" id="GO:0003700">
    <property type="term" value="F:DNA-binding transcription factor activity"/>
    <property type="evidence" value="ECO:0007669"/>
    <property type="project" value="UniProtKB-UniRule"/>
</dbReference>
<dbReference type="Proteomes" id="UP000292445">
    <property type="component" value="Unassembled WGS sequence"/>
</dbReference>
<evidence type="ECO:0000256" key="1">
    <source>
        <dbReference type="ARBA" id="ARBA00004496"/>
    </source>
</evidence>
<sequence>MLAPRSQIASRPPALAGMRATKGRQAVLAALEEASDHPTAEDLLMRARKADPALSLSSVYRILKEFHDRGMVRRHVFTQGRAVWELAQRALHAHLIDVRTGEIVELPEADLVRTYQAAAEALGYRLRDVRLELYGERIDPGHAQRPHGQP</sequence>
<keyword evidence="11 12" id="KW-0804">Transcription</keyword>
<evidence type="ECO:0000313" key="14">
    <source>
        <dbReference type="Proteomes" id="UP000292445"/>
    </source>
</evidence>
<dbReference type="Pfam" id="PF01475">
    <property type="entry name" value="FUR"/>
    <property type="match status" value="1"/>
</dbReference>
<evidence type="ECO:0000256" key="12">
    <source>
        <dbReference type="RuleBase" id="RU364037"/>
    </source>
</evidence>
<evidence type="ECO:0000256" key="10">
    <source>
        <dbReference type="ARBA" id="ARBA00023125"/>
    </source>
</evidence>
<dbReference type="PANTHER" id="PTHR33202:SF2">
    <property type="entry name" value="FERRIC UPTAKE REGULATION PROTEIN"/>
    <property type="match status" value="1"/>
</dbReference>
<dbReference type="InterPro" id="IPR036390">
    <property type="entry name" value="WH_DNA-bd_sf"/>
</dbReference>
<evidence type="ECO:0000256" key="9">
    <source>
        <dbReference type="ARBA" id="ARBA00023015"/>
    </source>
</evidence>
<dbReference type="InterPro" id="IPR002481">
    <property type="entry name" value="FUR"/>
</dbReference>
<keyword evidence="14" id="KW-1185">Reference proteome</keyword>
<comment type="subcellular location">
    <subcellularLocation>
        <location evidence="1 12">Cytoplasm</location>
    </subcellularLocation>
</comment>
<dbReference type="InterPro" id="IPR036388">
    <property type="entry name" value="WH-like_DNA-bd_sf"/>
</dbReference>
<keyword evidence="12" id="KW-0408">Iron</keyword>
<dbReference type="Gene3D" id="3.30.1490.190">
    <property type="match status" value="1"/>
</dbReference>
<evidence type="ECO:0000256" key="7">
    <source>
        <dbReference type="ARBA" id="ARBA00022723"/>
    </source>
</evidence>
<evidence type="ECO:0000256" key="3">
    <source>
        <dbReference type="ARBA" id="ARBA00011738"/>
    </source>
</evidence>
<evidence type="ECO:0000256" key="11">
    <source>
        <dbReference type="ARBA" id="ARBA00023163"/>
    </source>
</evidence>
<comment type="subunit">
    <text evidence="3 12">Homodimer.</text>
</comment>
<dbReference type="OrthoDB" id="8659436at2"/>
<dbReference type="CDD" id="cd07153">
    <property type="entry name" value="Fur_like"/>
    <property type="match status" value="1"/>
</dbReference>
<dbReference type="GO" id="GO:0000976">
    <property type="term" value="F:transcription cis-regulatory region binding"/>
    <property type="evidence" value="ECO:0007669"/>
    <property type="project" value="TreeGrafter"/>
</dbReference>
<evidence type="ECO:0000256" key="4">
    <source>
        <dbReference type="ARBA" id="ARBA00020910"/>
    </source>
</evidence>
<dbReference type="InterPro" id="IPR043135">
    <property type="entry name" value="Fur_C"/>
</dbReference>
<accession>A0A4Q7NJV3</accession>
<evidence type="ECO:0000256" key="2">
    <source>
        <dbReference type="ARBA" id="ARBA00007957"/>
    </source>
</evidence>
<gene>
    <name evidence="12" type="primary">fur</name>
    <name evidence="13" type="ORF">EV675_1375</name>
</gene>
<dbReference type="GO" id="GO:0005829">
    <property type="term" value="C:cytosol"/>
    <property type="evidence" value="ECO:0007669"/>
    <property type="project" value="TreeGrafter"/>
</dbReference>
<comment type="similarity">
    <text evidence="2 12">Belongs to the Fur family.</text>
</comment>
<protein>
    <recommendedName>
        <fullName evidence="4 12">Ferric uptake regulation protein</fullName>
    </recommendedName>
</protein>
<keyword evidence="6 12" id="KW-0678">Repressor</keyword>
<dbReference type="GO" id="GO:1900376">
    <property type="term" value="P:regulation of secondary metabolite biosynthetic process"/>
    <property type="evidence" value="ECO:0007669"/>
    <property type="project" value="TreeGrafter"/>
</dbReference>
<keyword evidence="7 12" id="KW-0479">Metal-binding</keyword>
<reference evidence="13 14" key="1">
    <citation type="submission" date="2019-02" db="EMBL/GenBank/DDBJ databases">
        <title>Genomic Encyclopedia of Type Strains, Phase IV (KMG-IV): sequencing the most valuable type-strain genomes for metagenomic binning, comparative biology and taxonomic classification.</title>
        <authorList>
            <person name="Goeker M."/>
        </authorList>
    </citation>
    <scope>NUCLEOTIDE SEQUENCE [LARGE SCALE GENOMIC DNA]</scope>
    <source>
        <strain evidence="13 14">K24</strain>
    </source>
</reference>
<organism evidence="13 14">
    <name type="scientific">Pigmentiphaga kullae</name>
    <dbReference type="NCBI Taxonomy" id="151784"/>
    <lineage>
        <taxon>Bacteria</taxon>
        <taxon>Pseudomonadati</taxon>
        <taxon>Pseudomonadota</taxon>
        <taxon>Betaproteobacteria</taxon>
        <taxon>Burkholderiales</taxon>
        <taxon>Alcaligenaceae</taxon>
        <taxon>Pigmentiphaga</taxon>
    </lineage>
</organism>
<keyword evidence="9 12" id="KW-0805">Transcription regulation</keyword>
<evidence type="ECO:0000256" key="8">
    <source>
        <dbReference type="ARBA" id="ARBA00022833"/>
    </source>
</evidence>
<dbReference type="Gene3D" id="1.10.10.10">
    <property type="entry name" value="Winged helix-like DNA-binding domain superfamily/Winged helix DNA-binding domain"/>
    <property type="match status" value="1"/>
</dbReference>
<dbReference type="SUPFAM" id="SSF46785">
    <property type="entry name" value="Winged helix' DNA-binding domain"/>
    <property type="match status" value="1"/>
</dbReference>
<dbReference type="GO" id="GO:0045892">
    <property type="term" value="P:negative regulation of DNA-templated transcription"/>
    <property type="evidence" value="ECO:0007669"/>
    <property type="project" value="TreeGrafter"/>
</dbReference>
<comment type="caution">
    <text evidence="13">The sequence shown here is derived from an EMBL/GenBank/DDBJ whole genome shotgun (WGS) entry which is preliminary data.</text>
</comment>
<name>A0A4Q7NJV3_9BURK</name>
<dbReference type="AlphaFoldDB" id="A0A4Q7NJV3"/>
<dbReference type="RefSeq" id="WP_130356575.1">
    <property type="nucleotide sequence ID" value="NZ_SGXC01000001.1"/>
</dbReference>
<evidence type="ECO:0000256" key="6">
    <source>
        <dbReference type="ARBA" id="ARBA00022491"/>
    </source>
</evidence>
<proteinExistence type="inferred from homology"/>
<keyword evidence="10 12" id="KW-0238">DNA-binding</keyword>
<evidence type="ECO:0000256" key="5">
    <source>
        <dbReference type="ARBA" id="ARBA00022490"/>
    </source>
</evidence>
<dbReference type="EMBL" id="SGXC01000001">
    <property type="protein sequence ID" value="RZS85351.1"/>
    <property type="molecule type" value="Genomic_DNA"/>
</dbReference>
<dbReference type="PANTHER" id="PTHR33202">
    <property type="entry name" value="ZINC UPTAKE REGULATION PROTEIN"/>
    <property type="match status" value="1"/>
</dbReference>
<evidence type="ECO:0000313" key="13">
    <source>
        <dbReference type="EMBL" id="RZS85351.1"/>
    </source>
</evidence>
<keyword evidence="8 12" id="KW-0862">Zinc</keyword>
<keyword evidence="5 12" id="KW-0963">Cytoplasm</keyword>